<feature type="transmembrane region" description="Helical" evidence="5">
    <location>
        <begin position="20"/>
        <end position="43"/>
    </location>
</feature>
<keyword evidence="3 5" id="KW-1133">Transmembrane helix</keyword>
<feature type="domain" description="Major facilitator superfamily (MFS) profile" evidence="6">
    <location>
        <begin position="21"/>
        <end position="433"/>
    </location>
</feature>
<sequence>MTQDPRAVIAAEPMRAAQIVVIVLCIALNALDGFDVLAISFAAPGIALEWGIDKATLGLLLSMELFGMAVGSVLIGNVADRIGRRPTILGCLVVMAIGMFAAWGARDLQWLSAARLFTGLGIGGMLSSTSAMVAEFSNDRRRGLAVSLNIAGYSTGAILGGLVASALLAETGDWRSVFLFGAIATSVALPLAFFLLPESIDSLIARRRPDAVARVNATLARLARPPIAQLPPLPAQIEKPSVLTLFSPRYAGVTLLLTTAYFAQIMFFYYVQKWIPKIVVDMGFDQASAGRVLVMANIGNLAGAVAIGLAAQRFALRPLVIAAMLAGVAAIAVFGLGFHDLVKLSAAAAVAAFFINAGVVGMYPILAEAYPAALRASGTGFVIGIGRGGSAVGPLVAGALFAGGSGLMTVSLVMGVGGLIAATMLVLLPVALRRLHSDSA</sequence>
<feature type="transmembrane region" description="Helical" evidence="5">
    <location>
        <begin position="344"/>
        <end position="366"/>
    </location>
</feature>
<dbReference type="InterPro" id="IPR005829">
    <property type="entry name" value="Sugar_transporter_CS"/>
</dbReference>
<feature type="transmembrane region" description="Helical" evidence="5">
    <location>
        <begin position="55"/>
        <end position="75"/>
    </location>
</feature>
<evidence type="ECO:0000256" key="3">
    <source>
        <dbReference type="ARBA" id="ARBA00022989"/>
    </source>
</evidence>
<evidence type="ECO:0000259" key="6">
    <source>
        <dbReference type="PROSITE" id="PS50850"/>
    </source>
</evidence>
<evidence type="ECO:0000256" key="1">
    <source>
        <dbReference type="ARBA" id="ARBA00004141"/>
    </source>
</evidence>
<dbReference type="Proteomes" id="UP000229081">
    <property type="component" value="Chromosome"/>
</dbReference>
<dbReference type="PANTHER" id="PTHR23508:SF10">
    <property type="entry name" value="CARBOXYLIC ACID TRANSPORTER PROTEIN HOMOLOG"/>
    <property type="match status" value="1"/>
</dbReference>
<dbReference type="RefSeq" id="WP_100283818.1">
    <property type="nucleotide sequence ID" value="NZ_CP024923.1"/>
</dbReference>
<reference evidence="7 8" key="1">
    <citation type="submission" date="2017-11" db="EMBL/GenBank/DDBJ databases">
        <title>Complete genome sequence of Sphingomonas sp. Strain Cra20, a psychrotolerant potential plant growth promoting rhizobacteria.</title>
        <authorList>
            <person name="Luo Y."/>
        </authorList>
    </citation>
    <scope>NUCLEOTIDE SEQUENCE [LARGE SCALE GENOMIC DNA]</scope>
    <source>
        <strain evidence="7 8">Cra20</strain>
    </source>
</reference>
<comment type="subcellular location">
    <subcellularLocation>
        <location evidence="1">Membrane</location>
        <topology evidence="1">Multi-pass membrane protein</topology>
    </subcellularLocation>
</comment>
<feature type="transmembrane region" description="Helical" evidence="5">
    <location>
        <begin position="250"/>
        <end position="272"/>
    </location>
</feature>
<dbReference type="SUPFAM" id="SSF103473">
    <property type="entry name" value="MFS general substrate transporter"/>
    <property type="match status" value="1"/>
</dbReference>
<evidence type="ECO:0000313" key="7">
    <source>
        <dbReference type="EMBL" id="ATY34023.1"/>
    </source>
</evidence>
<dbReference type="InterPro" id="IPR020846">
    <property type="entry name" value="MFS_dom"/>
</dbReference>
<feature type="transmembrane region" description="Helical" evidence="5">
    <location>
        <begin position="174"/>
        <end position="196"/>
    </location>
</feature>
<dbReference type="PROSITE" id="PS50850">
    <property type="entry name" value="MFS"/>
    <property type="match status" value="1"/>
</dbReference>
<keyword evidence="2 5" id="KW-0812">Transmembrane</keyword>
<feature type="transmembrane region" description="Helical" evidence="5">
    <location>
        <begin position="146"/>
        <end position="168"/>
    </location>
</feature>
<dbReference type="KEGG" id="sphc:CVN68_20420"/>
<feature type="transmembrane region" description="Helical" evidence="5">
    <location>
        <begin position="116"/>
        <end position="134"/>
    </location>
</feature>
<evidence type="ECO:0000256" key="5">
    <source>
        <dbReference type="SAM" id="Phobius"/>
    </source>
</evidence>
<gene>
    <name evidence="7" type="ORF">CVN68_20420</name>
</gene>
<protein>
    <submittedName>
        <fullName evidence="7">MFS transporter</fullName>
    </submittedName>
</protein>
<keyword evidence="4 5" id="KW-0472">Membrane</keyword>
<feature type="transmembrane region" description="Helical" evidence="5">
    <location>
        <begin position="292"/>
        <end position="311"/>
    </location>
</feature>
<dbReference type="OrthoDB" id="9784658at2"/>
<dbReference type="InterPro" id="IPR011701">
    <property type="entry name" value="MFS"/>
</dbReference>
<proteinExistence type="predicted"/>
<feature type="transmembrane region" description="Helical" evidence="5">
    <location>
        <begin position="87"/>
        <end position="104"/>
    </location>
</feature>
<dbReference type="GO" id="GO:0046943">
    <property type="term" value="F:carboxylic acid transmembrane transporter activity"/>
    <property type="evidence" value="ECO:0007669"/>
    <property type="project" value="TreeGrafter"/>
</dbReference>
<dbReference type="Pfam" id="PF07690">
    <property type="entry name" value="MFS_1"/>
    <property type="match status" value="1"/>
</dbReference>
<dbReference type="PANTHER" id="PTHR23508">
    <property type="entry name" value="CARBOXYLIC ACID TRANSPORTER PROTEIN HOMOLOG"/>
    <property type="match status" value="1"/>
</dbReference>
<evidence type="ECO:0000313" key="8">
    <source>
        <dbReference type="Proteomes" id="UP000229081"/>
    </source>
</evidence>
<dbReference type="InterPro" id="IPR036259">
    <property type="entry name" value="MFS_trans_sf"/>
</dbReference>
<keyword evidence="8" id="KW-1185">Reference proteome</keyword>
<feature type="transmembrane region" description="Helical" evidence="5">
    <location>
        <begin position="378"/>
        <end position="401"/>
    </location>
</feature>
<organism evidence="7 8">
    <name type="scientific">Sphingomonas psychrotolerans</name>
    <dbReference type="NCBI Taxonomy" id="1327635"/>
    <lineage>
        <taxon>Bacteria</taxon>
        <taxon>Pseudomonadati</taxon>
        <taxon>Pseudomonadota</taxon>
        <taxon>Alphaproteobacteria</taxon>
        <taxon>Sphingomonadales</taxon>
        <taxon>Sphingomonadaceae</taxon>
        <taxon>Sphingomonas</taxon>
    </lineage>
</organism>
<evidence type="ECO:0000256" key="4">
    <source>
        <dbReference type="ARBA" id="ARBA00023136"/>
    </source>
</evidence>
<dbReference type="EMBL" id="CP024923">
    <property type="protein sequence ID" value="ATY34023.1"/>
    <property type="molecule type" value="Genomic_DNA"/>
</dbReference>
<feature type="transmembrane region" description="Helical" evidence="5">
    <location>
        <begin position="318"/>
        <end position="338"/>
    </location>
</feature>
<dbReference type="PROSITE" id="PS00216">
    <property type="entry name" value="SUGAR_TRANSPORT_1"/>
    <property type="match status" value="1"/>
</dbReference>
<accession>A0A2K8MJI5</accession>
<dbReference type="GO" id="GO:0005886">
    <property type="term" value="C:plasma membrane"/>
    <property type="evidence" value="ECO:0007669"/>
    <property type="project" value="TreeGrafter"/>
</dbReference>
<evidence type="ECO:0000256" key="2">
    <source>
        <dbReference type="ARBA" id="ARBA00022692"/>
    </source>
</evidence>
<feature type="transmembrane region" description="Helical" evidence="5">
    <location>
        <begin position="407"/>
        <end position="432"/>
    </location>
</feature>
<dbReference type="Gene3D" id="1.20.1250.20">
    <property type="entry name" value="MFS general substrate transporter like domains"/>
    <property type="match status" value="1"/>
</dbReference>
<dbReference type="AlphaFoldDB" id="A0A2K8MJI5"/>
<name>A0A2K8MJI5_9SPHN</name>